<evidence type="ECO:0000313" key="2">
    <source>
        <dbReference type="Proteomes" id="UP000299102"/>
    </source>
</evidence>
<organism evidence="1 2">
    <name type="scientific">Eumeta variegata</name>
    <name type="common">Bagworm moth</name>
    <name type="synonym">Eumeta japonica</name>
    <dbReference type="NCBI Taxonomy" id="151549"/>
    <lineage>
        <taxon>Eukaryota</taxon>
        <taxon>Metazoa</taxon>
        <taxon>Ecdysozoa</taxon>
        <taxon>Arthropoda</taxon>
        <taxon>Hexapoda</taxon>
        <taxon>Insecta</taxon>
        <taxon>Pterygota</taxon>
        <taxon>Neoptera</taxon>
        <taxon>Endopterygota</taxon>
        <taxon>Lepidoptera</taxon>
        <taxon>Glossata</taxon>
        <taxon>Ditrysia</taxon>
        <taxon>Tineoidea</taxon>
        <taxon>Psychidae</taxon>
        <taxon>Oiketicinae</taxon>
        <taxon>Eumeta</taxon>
    </lineage>
</organism>
<evidence type="ECO:0000313" key="1">
    <source>
        <dbReference type="EMBL" id="GBP87523.1"/>
    </source>
</evidence>
<comment type="caution">
    <text evidence="1">The sequence shown here is derived from an EMBL/GenBank/DDBJ whole genome shotgun (WGS) entry which is preliminary data.</text>
</comment>
<gene>
    <name evidence="1" type="ORF">EVAR_57232_1</name>
</gene>
<dbReference type="AlphaFoldDB" id="A0A4C1ZK27"/>
<proteinExistence type="predicted"/>
<sequence length="118" mass="13514">MIVSSEMSRGGMGIVASLLYQLLSKYWKSHRVPNDWYKEVIIPFYIGKGLRQVKAYDRVKGNDLWRTLSMYGVSSGLIQVLQSPYRGYSACVRIKRTYLLVLHPQRSQTGMCSFTVAN</sequence>
<accession>A0A4C1ZK27</accession>
<dbReference type="Proteomes" id="UP000299102">
    <property type="component" value="Unassembled WGS sequence"/>
</dbReference>
<name>A0A4C1ZK27_EUMVA</name>
<keyword evidence="2" id="KW-1185">Reference proteome</keyword>
<dbReference type="EMBL" id="BGZK01001867">
    <property type="protein sequence ID" value="GBP87523.1"/>
    <property type="molecule type" value="Genomic_DNA"/>
</dbReference>
<protein>
    <submittedName>
        <fullName evidence="1">Uncharacterized protein</fullName>
    </submittedName>
</protein>
<dbReference type="OrthoDB" id="7694702at2759"/>
<reference evidence="1 2" key="1">
    <citation type="journal article" date="2019" name="Commun. Biol.">
        <title>The bagworm genome reveals a unique fibroin gene that provides high tensile strength.</title>
        <authorList>
            <person name="Kono N."/>
            <person name="Nakamura H."/>
            <person name="Ohtoshi R."/>
            <person name="Tomita M."/>
            <person name="Numata K."/>
            <person name="Arakawa K."/>
        </authorList>
    </citation>
    <scope>NUCLEOTIDE SEQUENCE [LARGE SCALE GENOMIC DNA]</scope>
</reference>